<dbReference type="InterPro" id="IPR036061">
    <property type="entry name" value="CheW-like_dom_sf"/>
</dbReference>
<organism evidence="2 3">
    <name type="scientific">Geomobilimonas luticola</name>
    <dbReference type="NCBI Taxonomy" id="1114878"/>
    <lineage>
        <taxon>Bacteria</taxon>
        <taxon>Pseudomonadati</taxon>
        <taxon>Thermodesulfobacteriota</taxon>
        <taxon>Desulfuromonadia</taxon>
        <taxon>Geobacterales</taxon>
        <taxon>Geobacteraceae</taxon>
        <taxon>Geomobilimonas</taxon>
    </lineage>
</organism>
<proteinExistence type="predicted"/>
<dbReference type="Gene3D" id="2.30.30.40">
    <property type="entry name" value="SH3 Domains"/>
    <property type="match status" value="1"/>
</dbReference>
<dbReference type="Proteomes" id="UP000756860">
    <property type="component" value="Unassembled WGS sequence"/>
</dbReference>
<dbReference type="PROSITE" id="PS50851">
    <property type="entry name" value="CHEW"/>
    <property type="match status" value="1"/>
</dbReference>
<dbReference type="PANTHER" id="PTHR22617">
    <property type="entry name" value="CHEMOTAXIS SENSOR HISTIDINE KINASE-RELATED"/>
    <property type="match status" value="1"/>
</dbReference>
<name>A0ABS5S9U4_9BACT</name>
<dbReference type="Pfam" id="PF01584">
    <property type="entry name" value="CheW"/>
    <property type="match status" value="1"/>
</dbReference>
<feature type="domain" description="CheW-like" evidence="1">
    <location>
        <begin position="36"/>
        <end position="176"/>
    </location>
</feature>
<evidence type="ECO:0000313" key="2">
    <source>
        <dbReference type="EMBL" id="MBT0652144.1"/>
    </source>
</evidence>
<dbReference type="Gene3D" id="2.40.50.180">
    <property type="entry name" value="CheA-289, Domain 4"/>
    <property type="match status" value="1"/>
</dbReference>
<dbReference type="InterPro" id="IPR002545">
    <property type="entry name" value="CheW-lke_dom"/>
</dbReference>
<dbReference type="SUPFAM" id="SSF50341">
    <property type="entry name" value="CheW-like"/>
    <property type="match status" value="1"/>
</dbReference>
<comment type="caution">
    <text evidence="2">The sequence shown here is derived from an EMBL/GenBank/DDBJ whole genome shotgun (WGS) entry which is preliminary data.</text>
</comment>
<dbReference type="RefSeq" id="WP_214174104.1">
    <property type="nucleotide sequence ID" value="NZ_JAHCVK010000001.1"/>
</dbReference>
<dbReference type="InterPro" id="IPR039315">
    <property type="entry name" value="CheW"/>
</dbReference>
<keyword evidence="3" id="KW-1185">Reference proteome</keyword>
<sequence>MEEGKKVGYNIDDILREMRDEYWQGLETVEEALEEQLECVTFTLGGETYAFETVHAAEVLRIPRLVKVPKVQELIVGVFNLRGEIVAAMDIRSLLGLPQLPFGPSGRIIVVKGEKFHTGLLVESVKGVTALPLDTFEVAVKSLSGAQRDYLRGQLQLPDGLVILLDIKRLLAAPEIVVDNG</sequence>
<gene>
    <name evidence="2" type="ORF">KI810_03690</name>
</gene>
<protein>
    <submittedName>
        <fullName evidence="2">Chemotaxis protein CheW</fullName>
    </submittedName>
</protein>
<dbReference type="SMART" id="SM00260">
    <property type="entry name" value="CheW"/>
    <property type="match status" value="1"/>
</dbReference>
<evidence type="ECO:0000313" key="3">
    <source>
        <dbReference type="Proteomes" id="UP000756860"/>
    </source>
</evidence>
<evidence type="ECO:0000259" key="1">
    <source>
        <dbReference type="PROSITE" id="PS50851"/>
    </source>
</evidence>
<dbReference type="PANTHER" id="PTHR22617:SF23">
    <property type="entry name" value="CHEMOTAXIS PROTEIN CHEW"/>
    <property type="match status" value="1"/>
</dbReference>
<dbReference type="EMBL" id="JAHCVK010000001">
    <property type="protein sequence ID" value="MBT0652144.1"/>
    <property type="molecule type" value="Genomic_DNA"/>
</dbReference>
<accession>A0ABS5S9U4</accession>
<reference evidence="2 3" key="1">
    <citation type="submission" date="2021-05" db="EMBL/GenBank/DDBJ databases">
        <title>The draft genome of Geobacter luticola JCM 17780.</title>
        <authorList>
            <person name="Xu Z."/>
            <person name="Masuda Y."/>
            <person name="Itoh H."/>
            <person name="Senoo K."/>
        </authorList>
    </citation>
    <scope>NUCLEOTIDE SEQUENCE [LARGE SCALE GENOMIC DNA]</scope>
    <source>
        <strain evidence="2 3">JCM 17780</strain>
    </source>
</reference>